<proteinExistence type="predicted"/>
<dbReference type="Proteomes" id="UP001620626">
    <property type="component" value="Unassembled WGS sequence"/>
</dbReference>
<gene>
    <name evidence="3" type="ORF">niasHT_029540</name>
</gene>
<keyword evidence="2" id="KW-0472">Membrane</keyword>
<protein>
    <recommendedName>
        <fullName evidence="5">Transmembrane protein</fullName>
    </recommendedName>
</protein>
<evidence type="ECO:0000256" key="1">
    <source>
        <dbReference type="SAM" id="MobiDB-lite"/>
    </source>
</evidence>
<evidence type="ECO:0008006" key="5">
    <source>
        <dbReference type="Google" id="ProtNLM"/>
    </source>
</evidence>
<feature type="region of interest" description="Disordered" evidence="1">
    <location>
        <begin position="68"/>
        <end position="142"/>
    </location>
</feature>
<accession>A0ABD2JAZ7</accession>
<sequence length="260" mass="27518">MFRKASVGAGRVGSLSQVTAAIAPRLFNCLHSPASADASSSLIKEMRLFTLFIITCVAICFCLPPSARPKDEQQKKADIQSDKNQKEWDSAERDNEEEREEPKMEGKEDKTAKTAEDKTAKTAKDKTAKTAEDKTAKTAEDKGKGGVNGLLLGLYIALGAIGIGLITWTLCICWRRCFRRSGGGGGDELIITESSSSGSSSSGSSSSGSSSSGSSSSGAEQNADNEGKSGDWTCWTPWKWMPPPGAFSYTQGGVGGVKPK</sequence>
<keyword evidence="2" id="KW-1133">Transmembrane helix</keyword>
<feature type="transmembrane region" description="Helical" evidence="2">
    <location>
        <begin position="48"/>
        <end position="67"/>
    </location>
</feature>
<feature type="region of interest" description="Disordered" evidence="1">
    <location>
        <begin position="189"/>
        <end position="237"/>
    </location>
</feature>
<feature type="compositionally biased region" description="Basic and acidic residues" evidence="1">
    <location>
        <begin position="100"/>
        <end position="142"/>
    </location>
</feature>
<evidence type="ECO:0000256" key="2">
    <source>
        <dbReference type="SAM" id="Phobius"/>
    </source>
</evidence>
<comment type="caution">
    <text evidence="3">The sequence shown here is derived from an EMBL/GenBank/DDBJ whole genome shotgun (WGS) entry which is preliminary data.</text>
</comment>
<feature type="compositionally biased region" description="Low complexity" evidence="1">
    <location>
        <begin position="194"/>
        <end position="218"/>
    </location>
</feature>
<dbReference type="EMBL" id="JBICBT010001015">
    <property type="protein sequence ID" value="KAL3087776.1"/>
    <property type="molecule type" value="Genomic_DNA"/>
</dbReference>
<dbReference type="AlphaFoldDB" id="A0ABD2JAZ7"/>
<evidence type="ECO:0000313" key="4">
    <source>
        <dbReference type="Proteomes" id="UP001620626"/>
    </source>
</evidence>
<evidence type="ECO:0000313" key="3">
    <source>
        <dbReference type="EMBL" id="KAL3087776.1"/>
    </source>
</evidence>
<feature type="compositionally biased region" description="Basic and acidic residues" evidence="1">
    <location>
        <begin position="68"/>
        <end position="93"/>
    </location>
</feature>
<feature type="transmembrane region" description="Helical" evidence="2">
    <location>
        <begin position="152"/>
        <end position="174"/>
    </location>
</feature>
<reference evidence="3 4" key="1">
    <citation type="submission" date="2024-10" db="EMBL/GenBank/DDBJ databases">
        <authorList>
            <person name="Kim D."/>
        </authorList>
    </citation>
    <scope>NUCLEOTIDE SEQUENCE [LARGE SCALE GENOMIC DNA]</scope>
    <source>
        <strain evidence="3">BH-2024</strain>
    </source>
</reference>
<name>A0ABD2JAZ7_9BILA</name>
<keyword evidence="4" id="KW-1185">Reference proteome</keyword>
<organism evidence="3 4">
    <name type="scientific">Heterodera trifolii</name>
    <dbReference type="NCBI Taxonomy" id="157864"/>
    <lineage>
        <taxon>Eukaryota</taxon>
        <taxon>Metazoa</taxon>
        <taxon>Ecdysozoa</taxon>
        <taxon>Nematoda</taxon>
        <taxon>Chromadorea</taxon>
        <taxon>Rhabditida</taxon>
        <taxon>Tylenchina</taxon>
        <taxon>Tylenchomorpha</taxon>
        <taxon>Tylenchoidea</taxon>
        <taxon>Heteroderidae</taxon>
        <taxon>Heteroderinae</taxon>
        <taxon>Heterodera</taxon>
    </lineage>
</organism>
<keyword evidence="2" id="KW-0812">Transmembrane</keyword>